<organism evidence="1 2">
    <name type="scientific">Dendrobium chrysotoxum</name>
    <name type="common">Orchid</name>
    <dbReference type="NCBI Taxonomy" id="161865"/>
    <lineage>
        <taxon>Eukaryota</taxon>
        <taxon>Viridiplantae</taxon>
        <taxon>Streptophyta</taxon>
        <taxon>Embryophyta</taxon>
        <taxon>Tracheophyta</taxon>
        <taxon>Spermatophyta</taxon>
        <taxon>Magnoliopsida</taxon>
        <taxon>Liliopsida</taxon>
        <taxon>Asparagales</taxon>
        <taxon>Orchidaceae</taxon>
        <taxon>Epidendroideae</taxon>
        <taxon>Malaxideae</taxon>
        <taxon>Dendrobiinae</taxon>
        <taxon>Dendrobium</taxon>
    </lineage>
</organism>
<keyword evidence="2" id="KW-1185">Reference proteome</keyword>
<name>A0AAV7GWM3_DENCH</name>
<evidence type="ECO:0000313" key="2">
    <source>
        <dbReference type="Proteomes" id="UP000775213"/>
    </source>
</evidence>
<gene>
    <name evidence="1" type="ORF">IEQ34_010731</name>
</gene>
<dbReference type="Proteomes" id="UP000775213">
    <property type="component" value="Unassembled WGS sequence"/>
</dbReference>
<reference evidence="1 2" key="1">
    <citation type="journal article" date="2021" name="Hortic Res">
        <title>Chromosome-scale assembly of the Dendrobium chrysotoxum genome enhances the understanding of orchid evolution.</title>
        <authorList>
            <person name="Zhang Y."/>
            <person name="Zhang G.Q."/>
            <person name="Zhang D."/>
            <person name="Liu X.D."/>
            <person name="Xu X.Y."/>
            <person name="Sun W.H."/>
            <person name="Yu X."/>
            <person name="Zhu X."/>
            <person name="Wang Z.W."/>
            <person name="Zhao X."/>
            <person name="Zhong W.Y."/>
            <person name="Chen H."/>
            <person name="Yin W.L."/>
            <person name="Huang T."/>
            <person name="Niu S.C."/>
            <person name="Liu Z.J."/>
        </authorList>
    </citation>
    <scope>NUCLEOTIDE SEQUENCE [LARGE SCALE GENOMIC DNA]</scope>
    <source>
        <strain evidence="1">Lindl</strain>
    </source>
</reference>
<comment type="caution">
    <text evidence="1">The sequence shown here is derived from an EMBL/GenBank/DDBJ whole genome shotgun (WGS) entry which is preliminary data.</text>
</comment>
<evidence type="ECO:0000313" key="1">
    <source>
        <dbReference type="EMBL" id="KAH0460068.1"/>
    </source>
</evidence>
<accession>A0AAV7GWM3</accession>
<sequence length="169" mass="19304">MARLLRLPIHGGIGPLRRPLGIKPERPLLSRMRFSRQRALISSAGISPSRRFCHIIRSRSCERDPREEGILPRSIGIDLDKLFELRSSSSSAASFESPTGRTPVRLFIEDRISIGKSPEKLLLDKMSVVKDENVENSPGRTPEKLLLERFRKLRLRQSLKVPSWMLPEK</sequence>
<dbReference type="EMBL" id="JAGFBR010000010">
    <property type="protein sequence ID" value="KAH0460068.1"/>
    <property type="molecule type" value="Genomic_DNA"/>
</dbReference>
<dbReference type="AlphaFoldDB" id="A0AAV7GWM3"/>
<protein>
    <submittedName>
        <fullName evidence="1">Uncharacterized protein</fullName>
    </submittedName>
</protein>
<proteinExistence type="predicted"/>